<evidence type="ECO:0000259" key="1">
    <source>
        <dbReference type="Pfam" id="PF13472"/>
    </source>
</evidence>
<dbReference type="PANTHER" id="PTHR30383">
    <property type="entry name" value="THIOESTERASE 1/PROTEASE 1/LYSOPHOSPHOLIPASE L1"/>
    <property type="match status" value="1"/>
</dbReference>
<dbReference type="Proteomes" id="UP000838821">
    <property type="component" value="Unassembled WGS sequence"/>
</dbReference>
<dbReference type="GO" id="GO:0016787">
    <property type="term" value="F:hydrolase activity"/>
    <property type="evidence" value="ECO:0007669"/>
    <property type="project" value="UniProtKB-KW"/>
</dbReference>
<dbReference type="RefSeq" id="WP_236284875.1">
    <property type="nucleotide sequence ID" value="NZ_CAKMMW010000002.1"/>
</dbReference>
<proteinExistence type="predicted"/>
<protein>
    <submittedName>
        <fullName evidence="2">Spore germination lipase LipC</fullName>
        <ecNumber evidence="2">3.-.-.-</ecNumber>
    </submittedName>
</protein>
<gene>
    <name evidence="2" type="primary">lipC</name>
    <name evidence="2" type="ORF">PAECIP111891_00833</name>
</gene>
<dbReference type="InterPro" id="IPR051532">
    <property type="entry name" value="Ester_Hydrolysis_Enzymes"/>
</dbReference>
<name>A0ABM9BWP8_9BACL</name>
<dbReference type="EMBL" id="CAKMMW010000002">
    <property type="protein sequence ID" value="CAH1196280.1"/>
    <property type="molecule type" value="Genomic_DNA"/>
</dbReference>
<dbReference type="Pfam" id="PF13472">
    <property type="entry name" value="Lipase_GDSL_2"/>
    <property type="match status" value="1"/>
</dbReference>
<reference evidence="2" key="1">
    <citation type="submission" date="2022-01" db="EMBL/GenBank/DDBJ databases">
        <authorList>
            <person name="Criscuolo A."/>
        </authorList>
    </citation>
    <scope>NUCLEOTIDE SEQUENCE</scope>
    <source>
        <strain evidence="2">CIP111891</strain>
    </source>
</reference>
<keyword evidence="3" id="KW-1185">Reference proteome</keyword>
<dbReference type="InterPro" id="IPR036514">
    <property type="entry name" value="SGNH_hydro_sf"/>
</dbReference>
<sequence>MEKRIQYLAFGDSLTVGYGAEEGQGFVSLYRQRLECLLNVPVSLRHAGTNGATTAQLLETIESDPQLQKDIQEATLITITAGGNDLIQAAIPFFYDGDNTVLKTALQTYESNYRKLIAQIERLRQGIQTPYLMALIGLYNPLPQIPDAAYWVQRFNLFLRKLEQPHIQIVQVYDAFVGQAAQFLSEDAIHPNELGYERVANQLEVAVSLQQLQQLFM</sequence>
<evidence type="ECO:0000313" key="2">
    <source>
        <dbReference type="EMBL" id="CAH1196280.1"/>
    </source>
</evidence>
<feature type="domain" description="SGNH hydrolase-type esterase" evidence="1">
    <location>
        <begin position="9"/>
        <end position="198"/>
    </location>
</feature>
<dbReference type="Gene3D" id="3.40.50.1110">
    <property type="entry name" value="SGNH hydrolase"/>
    <property type="match status" value="1"/>
</dbReference>
<dbReference type="EC" id="3.-.-.-" evidence="2"/>
<dbReference type="SUPFAM" id="SSF52266">
    <property type="entry name" value="SGNH hydrolase"/>
    <property type="match status" value="1"/>
</dbReference>
<dbReference type="InterPro" id="IPR013830">
    <property type="entry name" value="SGNH_hydro"/>
</dbReference>
<dbReference type="PANTHER" id="PTHR30383:SF27">
    <property type="entry name" value="SPORE GERMINATION LIPASE LIPC"/>
    <property type="match status" value="1"/>
</dbReference>
<accession>A0ABM9BWP8</accession>
<keyword evidence="2" id="KW-0378">Hydrolase</keyword>
<comment type="caution">
    <text evidence="2">The sequence shown here is derived from an EMBL/GenBank/DDBJ whole genome shotgun (WGS) entry which is preliminary data.</text>
</comment>
<organism evidence="2 3">
    <name type="scientific">Paenibacillus allorhizoplanae</name>
    <dbReference type="NCBI Taxonomy" id="2905648"/>
    <lineage>
        <taxon>Bacteria</taxon>
        <taxon>Bacillati</taxon>
        <taxon>Bacillota</taxon>
        <taxon>Bacilli</taxon>
        <taxon>Bacillales</taxon>
        <taxon>Paenibacillaceae</taxon>
        <taxon>Paenibacillus</taxon>
    </lineage>
</organism>
<evidence type="ECO:0000313" key="3">
    <source>
        <dbReference type="Proteomes" id="UP000838821"/>
    </source>
</evidence>